<evidence type="ECO:0008006" key="5">
    <source>
        <dbReference type="Google" id="ProtNLM"/>
    </source>
</evidence>
<gene>
    <name evidence="1" type="ORF">CHRIB12_LOCUS15711</name>
    <name evidence="2" type="ORF">RhiirA1_395614</name>
</gene>
<proteinExistence type="predicted"/>
<dbReference type="OrthoDB" id="2333471at2759"/>
<dbReference type="SUPFAM" id="SSF47095">
    <property type="entry name" value="HMG-box"/>
    <property type="match status" value="1"/>
</dbReference>
<dbReference type="CDD" id="cd00084">
    <property type="entry name" value="HMG-box_SF"/>
    <property type="match status" value="1"/>
</dbReference>
<evidence type="ECO:0000313" key="2">
    <source>
        <dbReference type="EMBL" id="PKC65018.1"/>
    </source>
</evidence>
<reference evidence="2 3" key="2">
    <citation type="submission" date="2017-10" db="EMBL/GenBank/DDBJ databases">
        <title>Genome analyses suggest a sexual origin of heterokaryosis in a supposedly ancient asexual fungus.</title>
        <authorList>
            <person name="Corradi N."/>
            <person name="Sedzielewska K."/>
            <person name="Noel J."/>
            <person name="Charron P."/>
            <person name="Farinelli L."/>
            <person name="Marton T."/>
            <person name="Kruger M."/>
            <person name="Pelin A."/>
            <person name="Brachmann A."/>
            <person name="Corradi N."/>
        </authorList>
    </citation>
    <scope>NUCLEOTIDE SEQUENCE [LARGE SCALE GENOMIC DNA]</scope>
    <source>
        <strain evidence="2 3">A1</strain>
    </source>
</reference>
<comment type="caution">
    <text evidence="1">The sequence shown here is derived from an EMBL/GenBank/DDBJ whole genome shotgun (WGS) entry which is preliminary data.</text>
</comment>
<organism evidence="1 4">
    <name type="scientific">Rhizophagus irregularis</name>
    <dbReference type="NCBI Taxonomy" id="588596"/>
    <lineage>
        <taxon>Eukaryota</taxon>
        <taxon>Fungi</taxon>
        <taxon>Fungi incertae sedis</taxon>
        <taxon>Mucoromycota</taxon>
        <taxon>Glomeromycotina</taxon>
        <taxon>Glomeromycetes</taxon>
        <taxon>Glomerales</taxon>
        <taxon>Glomeraceae</taxon>
        <taxon>Rhizophagus</taxon>
    </lineage>
</organism>
<dbReference type="EMBL" id="LLXH01000581">
    <property type="protein sequence ID" value="PKC65018.1"/>
    <property type="molecule type" value="Genomic_DNA"/>
</dbReference>
<dbReference type="EMBL" id="CAGKOT010000037">
    <property type="protein sequence ID" value="CAB5377332.1"/>
    <property type="molecule type" value="Genomic_DNA"/>
</dbReference>
<dbReference type="VEuPathDB" id="FungiDB:RhiirFUN_000225"/>
<evidence type="ECO:0000313" key="3">
    <source>
        <dbReference type="Proteomes" id="UP000232688"/>
    </source>
</evidence>
<dbReference type="Gene3D" id="1.10.30.10">
    <property type="entry name" value="High mobility group box domain"/>
    <property type="match status" value="1"/>
</dbReference>
<reference evidence="1" key="3">
    <citation type="submission" date="2020-05" db="EMBL/GenBank/DDBJ databases">
        <authorList>
            <person name="Rincon C."/>
            <person name="Sanders R I."/>
            <person name="Robbins C."/>
            <person name="Chaturvedi A."/>
        </authorList>
    </citation>
    <scope>NUCLEOTIDE SEQUENCE</scope>
    <source>
        <strain evidence="1">CHB12</strain>
    </source>
</reference>
<accession>A0A2I1EQ87</accession>
<sequence length="136" mass="15879">MPKSANGYIIFYSFYKKILDEEFPKLSPKEKAVKAGEIWNSSSNDFKNSFILYADNQRIIKSIASQTQKPVILPQYNSMDELKIIFDDNCRNNRKIANNNHLNKNHENISPASHKNEDNRIADEMFKLYINEDAFQ</sequence>
<dbReference type="InterPro" id="IPR036910">
    <property type="entry name" value="HMG_box_dom_sf"/>
</dbReference>
<evidence type="ECO:0000313" key="1">
    <source>
        <dbReference type="EMBL" id="CAB5377332.1"/>
    </source>
</evidence>
<protein>
    <recommendedName>
        <fullName evidence="5">HMG box domain-containing protein</fullName>
    </recommendedName>
</protein>
<dbReference type="VEuPathDB" id="FungiDB:FUN_020944"/>
<dbReference type="Proteomes" id="UP000232688">
    <property type="component" value="Unassembled WGS sequence"/>
</dbReference>
<dbReference type="AlphaFoldDB" id="A0A2I1EQ87"/>
<dbReference type="VEuPathDB" id="FungiDB:RhiirA1_395614"/>
<reference evidence="2 3" key="1">
    <citation type="submission" date="2017-10" db="EMBL/GenBank/DDBJ databases">
        <title>Extensive intraspecific genome diversity in a model arbuscular mycorrhizal fungus.</title>
        <authorList>
            <person name="Chen E.C.H."/>
            <person name="Morin E."/>
            <person name="Baudet D."/>
            <person name="Noel J."/>
            <person name="Ndikumana S."/>
            <person name="Charron P."/>
            <person name="St-Onge C."/>
            <person name="Giorgi J."/>
            <person name="Grigoriev I.V."/>
            <person name="Roux C."/>
            <person name="Martin F.M."/>
            <person name="Corradi N."/>
        </authorList>
    </citation>
    <scope>NUCLEOTIDE SEQUENCE [LARGE SCALE GENOMIC DNA]</scope>
    <source>
        <strain evidence="2 3">A1</strain>
    </source>
</reference>
<name>A0A2I1EQ87_9GLOM</name>
<evidence type="ECO:0000313" key="4">
    <source>
        <dbReference type="Proteomes" id="UP000684084"/>
    </source>
</evidence>
<dbReference type="Proteomes" id="UP000684084">
    <property type="component" value="Unassembled WGS sequence"/>
</dbReference>